<dbReference type="Proteomes" id="UP000028091">
    <property type="component" value="Unassembled WGS sequence"/>
</dbReference>
<dbReference type="SUPFAM" id="SSF48208">
    <property type="entry name" value="Six-hairpin glycosidases"/>
    <property type="match status" value="1"/>
</dbReference>
<dbReference type="GO" id="GO:0016787">
    <property type="term" value="F:hydrolase activity"/>
    <property type="evidence" value="ECO:0007669"/>
    <property type="project" value="UniProtKB-KW"/>
</dbReference>
<comment type="caution">
    <text evidence="2">The sequence shown here is derived from an EMBL/GenBank/DDBJ whole genome shotgun (WGS) entry which is preliminary data.</text>
</comment>
<dbReference type="RefSeq" id="WP_034322514.1">
    <property type="nucleotide sequence ID" value="NZ_JOTP01000013.1"/>
</dbReference>
<dbReference type="PANTHER" id="PTHR33886:SF8">
    <property type="entry name" value="UNSATURATED RHAMNOGALACTURONAN HYDROLASE (EUROFUNG)"/>
    <property type="match status" value="1"/>
</dbReference>
<evidence type="ECO:0000313" key="2">
    <source>
        <dbReference type="EMBL" id="KEP26034.1"/>
    </source>
</evidence>
<proteinExistence type="predicted"/>
<evidence type="ECO:0000256" key="1">
    <source>
        <dbReference type="ARBA" id="ARBA00022801"/>
    </source>
</evidence>
<dbReference type="InterPro" id="IPR010905">
    <property type="entry name" value="Glyco_hydro_88"/>
</dbReference>
<reference evidence="2 3" key="1">
    <citation type="submission" date="2012-09" db="EMBL/GenBank/DDBJ databases">
        <title>Genome Sequence of Bacillus sp. DW5-4.</title>
        <authorList>
            <person name="Lai Q."/>
            <person name="Liu Y."/>
            <person name="Shao Z."/>
        </authorList>
    </citation>
    <scope>NUCLEOTIDE SEQUENCE [LARGE SCALE GENOMIC DNA]</scope>
    <source>
        <strain evidence="2 3">DW5-4</strain>
    </source>
</reference>
<keyword evidence="3" id="KW-1185">Reference proteome</keyword>
<sequence length="370" mass="42613">MTLSTEKVSPLEHAEKLAQSIMKAHTPIELPPAGRWHYHQGVFLCGVMKLHAATGNEAYFDYVKSYADSLIDEYGNLLFRRDELDAIQAGLILFPLYERTGEKRYMLAAEKLRGLYRTLNRTSEGGFWHKDNYAYQMWLDGLYMGGPFALKYAQLKGEETLVDMVIHQEHLMRKHTKDETTGLYYHAWDERKVMPWADPKTGCSPEFWARSFGWYVLALADMIEDLPEEHEGRKVWKETLTDMLESVAKYQDEETGLWHQIIDKGNYSDNWLESSGSCLFMYAMAKAMNEGYVSLRYVDHVVKAYEGLIQHKTEEKENGDFTVNDICIGTSAGFYDYYVGRDRSTNDLHGAGAFIMALTELEKLSVFQKA</sequence>
<dbReference type="EMBL" id="JOTP01000013">
    <property type="protein sequence ID" value="KEP26034.1"/>
    <property type="molecule type" value="Genomic_DNA"/>
</dbReference>
<dbReference type="AlphaFoldDB" id="A0A081L9V8"/>
<dbReference type="OrthoDB" id="6381507at2"/>
<dbReference type="InterPro" id="IPR052043">
    <property type="entry name" value="PolySaccharide_Degr_Enz"/>
</dbReference>
<keyword evidence="1 2" id="KW-0378">Hydrolase</keyword>
<dbReference type="Gene3D" id="1.50.10.10">
    <property type="match status" value="1"/>
</dbReference>
<dbReference type="PANTHER" id="PTHR33886">
    <property type="entry name" value="UNSATURATED RHAMNOGALACTURONAN HYDROLASE (EUROFUNG)"/>
    <property type="match status" value="1"/>
</dbReference>
<organism evidence="2 3">
    <name type="scientific">Bacillus zhangzhouensis</name>
    <dbReference type="NCBI Taxonomy" id="1178540"/>
    <lineage>
        <taxon>Bacteria</taxon>
        <taxon>Bacillati</taxon>
        <taxon>Bacillota</taxon>
        <taxon>Bacilli</taxon>
        <taxon>Bacillales</taxon>
        <taxon>Bacillaceae</taxon>
        <taxon>Bacillus</taxon>
    </lineage>
</organism>
<dbReference type="eggNOG" id="COG4225">
    <property type="taxonomic scope" value="Bacteria"/>
</dbReference>
<name>A0A081L9V8_9BACI</name>
<dbReference type="GO" id="GO:0005975">
    <property type="term" value="P:carbohydrate metabolic process"/>
    <property type="evidence" value="ECO:0007669"/>
    <property type="project" value="InterPro"/>
</dbReference>
<dbReference type="InterPro" id="IPR008928">
    <property type="entry name" value="6-hairpin_glycosidase_sf"/>
</dbReference>
<dbReference type="Pfam" id="PF07470">
    <property type="entry name" value="Glyco_hydro_88"/>
    <property type="match status" value="1"/>
</dbReference>
<accession>A0A081L9V8</accession>
<dbReference type="InterPro" id="IPR012341">
    <property type="entry name" value="6hp_glycosidase-like_sf"/>
</dbReference>
<gene>
    <name evidence="2" type="ORF">BA70_04355</name>
</gene>
<evidence type="ECO:0000313" key="3">
    <source>
        <dbReference type="Proteomes" id="UP000028091"/>
    </source>
</evidence>
<protein>
    <submittedName>
        <fullName evidence="2">Glycosyl hydrolase family 88</fullName>
    </submittedName>
</protein>